<dbReference type="GO" id="GO:0003677">
    <property type="term" value="F:DNA binding"/>
    <property type="evidence" value="ECO:0007669"/>
    <property type="project" value="UniProtKB-KW"/>
</dbReference>
<evidence type="ECO:0000259" key="1">
    <source>
        <dbReference type="SMART" id="SM00871"/>
    </source>
</evidence>
<reference evidence="3" key="1">
    <citation type="submission" date="2017-04" db="EMBL/GenBank/DDBJ databases">
        <authorList>
            <person name="Varghese N."/>
            <person name="Submissions S."/>
        </authorList>
    </citation>
    <scope>NUCLEOTIDE SEQUENCE [LARGE SCALE GENOMIC DNA]</scope>
    <source>
        <strain evidence="3">DSM 19835</strain>
    </source>
</reference>
<gene>
    <name evidence="2" type="ORF">SAMN03080602_00988</name>
</gene>
<dbReference type="STRING" id="188872.SAMN03080602_00988"/>
<evidence type="ECO:0000313" key="2">
    <source>
        <dbReference type="EMBL" id="SMG17482.1"/>
    </source>
</evidence>
<dbReference type="EMBL" id="FXAO01000002">
    <property type="protein sequence ID" value="SMG17482.1"/>
    <property type="molecule type" value="Genomic_DNA"/>
</dbReference>
<dbReference type="SMART" id="SM00871">
    <property type="entry name" value="AraC_E_bind"/>
    <property type="match status" value="1"/>
</dbReference>
<dbReference type="PANTHER" id="PTHR36444:SF2">
    <property type="entry name" value="TRANSCRIPTIONAL REGULATOR PROTEIN YOBU-RELATED"/>
    <property type="match status" value="1"/>
</dbReference>
<keyword evidence="2" id="KW-0238">DNA-binding</keyword>
<dbReference type="Gene3D" id="3.20.80.10">
    <property type="entry name" value="Regulatory factor, effector binding domain"/>
    <property type="match status" value="1"/>
</dbReference>
<dbReference type="Proteomes" id="UP000193420">
    <property type="component" value="Unassembled WGS sequence"/>
</dbReference>
<dbReference type="InterPro" id="IPR011256">
    <property type="entry name" value="Reg_factor_effector_dom_sf"/>
</dbReference>
<dbReference type="PANTHER" id="PTHR36444">
    <property type="entry name" value="TRANSCRIPTIONAL REGULATOR PROTEIN YOBU-RELATED"/>
    <property type="match status" value="1"/>
</dbReference>
<evidence type="ECO:0000313" key="3">
    <source>
        <dbReference type="Proteomes" id="UP000193420"/>
    </source>
</evidence>
<dbReference type="InterPro" id="IPR029441">
    <property type="entry name" value="Cass2"/>
</dbReference>
<dbReference type="Pfam" id="PF14526">
    <property type="entry name" value="Cass2"/>
    <property type="match status" value="1"/>
</dbReference>
<sequence>MQKIRIEPFKIIGISIRTTNENNQASTAIAKLWQRFISENIISKIPNKVDECIYSLYTDYESDHTRPYTTMLCCKVQSLENIPEGMEGKSFNGGNYIKTTAKGDLIQGLIVNHWSKIFEMDLDRNYKTDFEIYGEKAQNPPNVEVDFYVGVKNEKDG</sequence>
<organism evidence="2 3">
    <name type="scientific">Arenibacter troitsensis</name>
    <dbReference type="NCBI Taxonomy" id="188872"/>
    <lineage>
        <taxon>Bacteria</taxon>
        <taxon>Pseudomonadati</taxon>
        <taxon>Bacteroidota</taxon>
        <taxon>Flavobacteriia</taxon>
        <taxon>Flavobacteriales</taxon>
        <taxon>Flavobacteriaceae</taxon>
        <taxon>Arenibacter</taxon>
    </lineage>
</organism>
<proteinExistence type="predicted"/>
<name>A0A1X7IR71_9FLAO</name>
<dbReference type="InterPro" id="IPR053182">
    <property type="entry name" value="YobU-like_regulator"/>
</dbReference>
<feature type="domain" description="AraC effector-binding" evidence="1">
    <location>
        <begin position="2"/>
        <end position="152"/>
    </location>
</feature>
<dbReference type="RefSeq" id="WP_085496784.1">
    <property type="nucleotide sequence ID" value="NZ_FXAO01000002.1"/>
</dbReference>
<dbReference type="AlphaFoldDB" id="A0A1X7IR71"/>
<accession>A0A1X7IR71</accession>
<protein>
    <submittedName>
        <fullName evidence="2">Predicted transcriptional regulator YdeE, contains AraC-type DNA-binding domain</fullName>
    </submittedName>
</protein>
<dbReference type="InterPro" id="IPR010499">
    <property type="entry name" value="AraC_E-bd"/>
</dbReference>
<keyword evidence="3" id="KW-1185">Reference proteome</keyword>
<dbReference type="SUPFAM" id="SSF55136">
    <property type="entry name" value="Probable bacterial effector-binding domain"/>
    <property type="match status" value="1"/>
</dbReference>
<dbReference type="OrthoDB" id="9801008at2"/>